<sequence>MAEAAERRARRGEQEAAGGAEKGRARRPSEPRRSAPSLRPGPPGLAAGSLSDAPEGRRGLLEGRRCRSLCTARACCQLLQLLLSLLILICSSVSYNDSGGYTGLFSLGGLYYYEYGGAYSGFSGADGEKAQRLDAQFHQLKRPPARAAMAVGGALLAFTCLQIGAGLWRVPWRCPPWLIAEAFLDGAVALGLAPALYFYYQHLHAIYSSPVCKERESLYSSKGYRGFGCGVHGAEIAVGLFAVGDAVAFLLTAFLAVRAFRTIRNLRSKPVDVDDL</sequence>
<name>A0ABM5EV22_9SAUR</name>
<dbReference type="PANTHER" id="PTHR34609:SF17">
    <property type="entry name" value="GEO08273P1-RELATED"/>
    <property type="match status" value="1"/>
</dbReference>
<evidence type="ECO:0000256" key="1">
    <source>
        <dbReference type="ARBA" id="ARBA00004141"/>
    </source>
</evidence>
<keyword evidence="3 7" id="KW-1133">Transmembrane helix</keyword>
<feature type="compositionally biased region" description="Basic and acidic residues" evidence="6">
    <location>
        <begin position="21"/>
        <end position="33"/>
    </location>
</feature>
<keyword evidence="2 5" id="KW-0812">Transmembrane</keyword>
<feature type="domain" description="MARVEL" evidence="8">
    <location>
        <begin position="68"/>
        <end position="261"/>
    </location>
</feature>
<evidence type="ECO:0000313" key="9">
    <source>
        <dbReference type="Proteomes" id="UP001652642"/>
    </source>
</evidence>
<proteinExistence type="predicted"/>
<dbReference type="RefSeq" id="XP_072836996.1">
    <property type="nucleotide sequence ID" value="XM_072980895.1"/>
</dbReference>
<feature type="compositionally biased region" description="Basic and acidic residues" evidence="6">
    <location>
        <begin position="1"/>
        <end position="14"/>
    </location>
</feature>
<dbReference type="PANTHER" id="PTHR34609">
    <property type="entry name" value="GEO08273P1-RELATED"/>
    <property type="match status" value="1"/>
</dbReference>
<evidence type="ECO:0000256" key="2">
    <source>
        <dbReference type="ARBA" id="ARBA00022692"/>
    </source>
</evidence>
<dbReference type="InterPro" id="IPR008253">
    <property type="entry name" value="Marvel"/>
</dbReference>
<dbReference type="PROSITE" id="PS51225">
    <property type="entry name" value="MARVEL"/>
    <property type="match status" value="1"/>
</dbReference>
<feature type="transmembrane region" description="Helical" evidence="7">
    <location>
        <begin position="74"/>
        <end position="95"/>
    </location>
</feature>
<organism evidence="9 10">
    <name type="scientific">Pogona vitticeps</name>
    <name type="common">central bearded dragon</name>
    <dbReference type="NCBI Taxonomy" id="103695"/>
    <lineage>
        <taxon>Eukaryota</taxon>
        <taxon>Metazoa</taxon>
        <taxon>Chordata</taxon>
        <taxon>Craniata</taxon>
        <taxon>Vertebrata</taxon>
        <taxon>Euteleostomi</taxon>
        <taxon>Lepidosauria</taxon>
        <taxon>Squamata</taxon>
        <taxon>Bifurcata</taxon>
        <taxon>Unidentata</taxon>
        <taxon>Episquamata</taxon>
        <taxon>Toxicofera</taxon>
        <taxon>Iguania</taxon>
        <taxon>Acrodonta</taxon>
        <taxon>Agamidae</taxon>
        <taxon>Amphibolurinae</taxon>
        <taxon>Pogona</taxon>
    </lineage>
</organism>
<feature type="region of interest" description="Disordered" evidence="6">
    <location>
        <begin position="1"/>
        <end position="54"/>
    </location>
</feature>
<feature type="transmembrane region" description="Helical" evidence="7">
    <location>
        <begin position="236"/>
        <end position="257"/>
    </location>
</feature>
<evidence type="ECO:0000259" key="8">
    <source>
        <dbReference type="PROSITE" id="PS51225"/>
    </source>
</evidence>
<evidence type="ECO:0000256" key="5">
    <source>
        <dbReference type="PROSITE-ProRule" id="PRU00581"/>
    </source>
</evidence>
<dbReference type="GeneID" id="110076330"/>
<keyword evidence="9" id="KW-1185">Reference proteome</keyword>
<protein>
    <submittedName>
        <fullName evidence="10">MARVEL domain-containing protein 3</fullName>
    </submittedName>
</protein>
<reference evidence="10" key="1">
    <citation type="submission" date="2025-08" db="UniProtKB">
        <authorList>
            <consortium name="RefSeq"/>
        </authorList>
    </citation>
    <scope>IDENTIFICATION</scope>
</reference>
<keyword evidence="4 5" id="KW-0472">Membrane</keyword>
<comment type="subcellular location">
    <subcellularLocation>
        <location evidence="1">Membrane</location>
        <topology evidence="1">Multi-pass membrane protein</topology>
    </subcellularLocation>
</comment>
<feature type="transmembrane region" description="Helical" evidence="7">
    <location>
        <begin position="147"/>
        <end position="170"/>
    </location>
</feature>
<gene>
    <name evidence="10" type="primary">MARVELD3</name>
</gene>
<feature type="transmembrane region" description="Helical" evidence="7">
    <location>
        <begin position="182"/>
        <end position="200"/>
    </location>
</feature>
<dbReference type="Proteomes" id="UP001652642">
    <property type="component" value="Chromosome 10"/>
</dbReference>
<accession>A0ABM5EV22</accession>
<evidence type="ECO:0000256" key="4">
    <source>
        <dbReference type="ARBA" id="ARBA00023136"/>
    </source>
</evidence>
<dbReference type="InterPro" id="IPR053077">
    <property type="entry name" value="MARVEL_domain_protein_3"/>
</dbReference>
<evidence type="ECO:0000256" key="7">
    <source>
        <dbReference type="SAM" id="Phobius"/>
    </source>
</evidence>
<evidence type="ECO:0000313" key="10">
    <source>
        <dbReference type="RefSeq" id="XP_072836996.1"/>
    </source>
</evidence>
<evidence type="ECO:0000256" key="3">
    <source>
        <dbReference type="ARBA" id="ARBA00022989"/>
    </source>
</evidence>
<evidence type="ECO:0000256" key="6">
    <source>
        <dbReference type="SAM" id="MobiDB-lite"/>
    </source>
</evidence>